<proteinExistence type="predicted"/>
<dbReference type="Pfam" id="PF00494">
    <property type="entry name" value="SQS_PSY"/>
    <property type="match status" value="1"/>
</dbReference>
<dbReference type="CDD" id="cd00683">
    <property type="entry name" value="Trans_IPPS_HH"/>
    <property type="match status" value="1"/>
</dbReference>
<organism evidence="1 2">
    <name type="scientific">Haliangium ochraceum (strain DSM 14365 / JCM 11303 / SMP-2)</name>
    <dbReference type="NCBI Taxonomy" id="502025"/>
    <lineage>
        <taxon>Bacteria</taxon>
        <taxon>Pseudomonadati</taxon>
        <taxon>Myxococcota</taxon>
        <taxon>Polyangia</taxon>
        <taxon>Haliangiales</taxon>
        <taxon>Kofleriaceae</taxon>
        <taxon>Haliangium</taxon>
    </lineage>
</organism>
<gene>
    <name evidence="1" type="ordered locus">Hoch_3405</name>
</gene>
<dbReference type="RefSeq" id="WP_012828507.1">
    <property type="nucleotide sequence ID" value="NC_013440.1"/>
</dbReference>
<dbReference type="InterPro" id="IPR008949">
    <property type="entry name" value="Isoprenoid_synthase_dom_sf"/>
</dbReference>
<dbReference type="GO" id="GO:0004311">
    <property type="term" value="F:geranylgeranyl diphosphate synthase activity"/>
    <property type="evidence" value="ECO:0007669"/>
    <property type="project" value="InterPro"/>
</dbReference>
<dbReference type="STRING" id="502025.Hoch_3405"/>
<dbReference type="SFLD" id="SFLDG01212">
    <property type="entry name" value="Phytoene_synthase_like"/>
    <property type="match status" value="1"/>
</dbReference>
<dbReference type="NCBIfam" id="TIGR03464">
    <property type="entry name" value="HpnC"/>
    <property type="match status" value="1"/>
</dbReference>
<dbReference type="OrthoDB" id="9807580at2"/>
<dbReference type="InterPro" id="IPR002060">
    <property type="entry name" value="Squ/phyt_synthse"/>
</dbReference>
<name>D0LV66_HALO1</name>
<evidence type="ECO:0000313" key="1">
    <source>
        <dbReference type="EMBL" id="ACY15907.1"/>
    </source>
</evidence>
<dbReference type="eggNOG" id="COG1562">
    <property type="taxonomic scope" value="Bacteria"/>
</dbReference>
<dbReference type="PANTHER" id="PTHR31480">
    <property type="entry name" value="BIFUNCTIONAL LYCOPENE CYCLASE/PHYTOENE SYNTHASE"/>
    <property type="match status" value="1"/>
</dbReference>
<dbReference type="Gene3D" id="1.10.600.10">
    <property type="entry name" value="Farnesyl Diphosphate Synthase"/>
    <property type="match status" value="1"/>
</dbReference>
<dbReference type="KEGG" id="hoh:Hoch_3405"/>
<keyword evidence="2" id="KW-1185">Reference proteome</keyword>
<dbReference type="AlphaFoldDB" id="D0LV66"/>
<evidence type="ECO:0000313" key="2">
    <source>
        <dbReference type="Proteomes" id="UP000001880"/>
    </source>
</evidence>
<sequence>MIHRVGERLQPVAEMPQPPEPLELDACYRYCEALARARHHNFPVASRFVPPTLRRHIWALYAFARTADDVADEPSFEGRRASELDRWEERLERCYFGEPADHPVFVALADTIRRFELPITEFAALISGFRTDLEGGRYHTFRELRSYTALAAEPIGHLFLYLGGYRDPALHRFADDLCTGLTLAKVLQDIPADLERGRMYLPLEDLRHFGVSEDDLAQRSASPAVGALVRFHVARARSLFERARPLVDLIGANLAIEMALIWHGGMRILGKLESAGVRLLERRPALNAADKAYVVGRALAWRGSSIAQRV</sequence>
<dbReference type="SUPFAM" id="SSF48576">
    <property type="entry name" value="Terpenoid synthases"/>
    <property type="match status" value="1"/>
</dbReference>
<protein>
    <submittedName>
        <fullName evidence="1">Squalene synthase HpnC</fullName>
        <ecNumber evidence="1">2.5.1.32</ecNumber>
    </submittedName>
</protein>
<dbReference type="SFLD" id="SFLDS00005">
    <property type="entry name" value="Isoprenoid_Synthase_Type_I"/>
    <property type="match status" value="1"/>
</dbReference>
<keyword evidence="1" id="KW-0808">Transferase</keyword>
<dbReference type="InterPro" id="IPR017827">
    <property type="entry name" value="HSQ_synthase_HpnC"/>
</dbReference>
<dbReference type="HOGENOM" id="CLU_037269_0_1_7"/>
<dbReference type="InterPro" id="IPR044843">
    <property type="entry name" value="Trans_IPPS_bact-type"/>
</dbReference>
<accession>D0LV66</accession>
<reference evidence="1 2" key="1">
    <citation type="journal article" date="2010" name="Stand. Genomic Sci.">
        <title>Complete genome sequence of Haliangium ochraceum type strain (SMP-2).</title>
        <authorList>
            <consortium name="US DOE Joint Genome Institute (JGI-PGF)"/>
            <person name="Ivanova N."/>
            <person name="Daum C."/>
            <person name="Lang E."/>
            <person name="Abt B."/>
            <person name="Kopitz M."/>
            <person name="Saunders E."/>
            <person name="Lapidus A."/>
            <person name="Lucas S."/>
            <person name="Glavina Del Rio T."/>
            <person name="Nolan M."/>
            <person name="Tice H."/>
            <person name="Copeland A."/>
            <person name="Cheng J.F."/>
            <person name="Chen F."/>
            <person name="Bruce D."/>
            <person name="Goodwin L."/>
            <person name="Pitluck S."/>
            <person name="Mavromatis K."/>
            <person name="Pati A."/>
            <person name="Mikhailova N."/>
            <person name="Chen A."/>
            <person name="Palaniappan K."/>
            <person name="Land M."/>
            <person name="Hauser L."/>
            <person name="Chang Y.J."/>
            <person name="Jeffries C.D."/>
            <person name="Detter J.C."/>
            <person name="Brettin T."/>
            <person name="Rohde M."/>
            <person name="Goker M."/>
            <person name="Bristow J."/>
            <person name="Markowitz V."/>
            <person name="Eisen J.A."/>
            <person name="Hugenholtz P."/>
            <person name="Kyrpides N.C."/>
            <person name="Klenk H.P."/>
        </authorList>
    </citation>
    <scope>NUCLEOTIDE SEQUENCE [LARGE SCALE GENOMIC DNA]</scope>
    <source>
        <strain evidence="2">DSM 14365 / CIP 107738 / JCM 11303 / AJ 13395 / SMP-2</strain>
    </source>
</reference>
<dbReference type="EMBL" id="CP001804">
    <property type="protein sequence ID" value="ACY15907.1"/>
    <property type="molecule type" value="Genomic_DNA"/>
</dbReference>
<dbReference type="InterPro" id="IPR033904">
    <property type="entry name" value="Trans_IPPS_HH"/>
</dbReference>
<dbReference type="EC" id="2.5.1.32" evidence="1"/>
<dbReference type="Proteomes" id="UP000001880">
    <property type="component" value="Chromosome"/>
</dbReference>
<dbReference type="GO" id="GO:0016114">
    <property type="term" value="P:terpenoid biosynthetic process"/>
    <property type="evidence" value="ECO:0007669"/>
    <property type="project" value="UniProtKB-ARBA"/>
</dbReference>
<dbReference type="SFLD" id="SFLDG01018">
    <property type="entry name" value="Squalene/Phytoene_Synthase_Lik"/>
    <property type="match status" value="1"/>
</dbReference>
<dbReference type="GO" id="GO:0051996">
    <property type="term" value="F:squalene synthase [NAD(P)H] activity"/>
    <property type="evidence" value="ECO:0007669"/>
    <property type="project" value="InterPro"/>
</dbReference>